<reference evidence="1 2" key="1">
    <citation type="submission" date="2013-09" db="EMBL/GenBank/DDBJ databases">
        <title>Corchorus capsularis genome sequencing.</title>
        <authorList>
            <person name="Alam M."/>
            <person name="Haque M.S."/>
            <person name="Islam M.S."/>
            <person name="Emdad E.M."/>
            <person name="Islam M.M."/>
            <person name="Ahmed B."/>
            <person name="Halim A."/>
            <person name="Hossen Q.M.M."/>
            <person name="Hossain M.Z."/>
            <person name="Ahmed R."/>
            <person name="Khan M.M."/>
            <person name="Islam R."/>
            <person name="Rashid M.M."/>
            <person name="Khan S.A."/>
            <person name="Rahman M.S."/>
            <person name="Alam M."/>
        </authorList>
    </citation>
    <scope>NUCLEOTIDE SEQUENCE [LARGE SCALE GENOMIC DNA]</scope>
    <source>
        <strain evidence="2">cv. CVL-1</strain>
        <tissue evidence="1">Whole seedling</tissue>
    </source>
</reference>
<organism evidence="1 2">
    <name type="scientific">Corchorus capsularis</name>
    <name type="common">Jute</name>
    <dbReference type="NCBI Taxonomy" id="210143"/>
    <lineage>
        <taxon>Eukaryota</taxon>
        <taxon>Viridiplantae</taxon>
        <taxon>Streptophyta</taxon>
        <taxon>Embryophyta</taxon>
        <taxon>Tracheophyta</taxon>
        <taxon>Spermatophyta</taxon>
        <taxon>Magnoliopsida</taxon>
        <taxon>eudicotyledons</taxon>
        <taxon>Gunneridae</taxon>
        <taxon>Pentapetalae</taxon>
        <taxon>rosids</taxon>
        <taxon>malvids</taxon>
        <taxon>Malvales</taxon>
        <taxon>Malvaceae</taxon>
        <taxon>Grewioideae</taxon>
        <taxon>Apeibeae</taxon>
        <taxon>Corchorus</taxon>
    </lineage>
</organism>
<protein>
    <submittedName>
        <fullName evidence="1">Uncharacterized protein</fullName>
    </submittedName>
</protein>
<gene>
    <name evidence="1" type="ORF">CCACVL1_07612</name>
</gene>
<dbReference type="AlphaFoldDB" id="A0A1R3J4S8"/>
<evidence type="ECO:0000313" key="1">
    <source>
        <dbReference type="EMBL" id="OMO89831.1"/>
    </source>
</evidence>
<accession>A0A1R3J4S8</accession>
<comment type="caution">
    <text evidence="1">The sequence shown here is derived from an EMBL/GenBank/DDBJ whole genome shotgun (WGS) entry which is preliminary data.</text>
</comment>
<sequence length="21" mass="2367">MAKIELGDVSIPDWLGIKKPR</sequence>
<keyword evidence="2" id="KW-1185">Reference proteome</keyword>
<dbReference type="Gramene" id="OMO89831">
    <property type="protein sequence ID" value="OMO89831"/>
    <property type="gene ID" value="CCACVL1_07612"/>
</dbReference>
<evidence type="ECO:0000313" key="2">
    <source>
        <dbReference type="Proteomes" id="UP000188268"/>
    </source>
</evidence>
<name>A0A1R3J4S8_COCAP</name>
<dbReference type="EMBL" id="AWWV01008578">
    <property type="protein sequence ID" value="OMO89831.1"/>
    <property type="molecule type" value="Genomic_DNA"/>
</dbReference>
<dbReference type="Proteomes" id="UP000188268">
    <property type="component" value="Unassembled WGS sequence"/>
</dbReference>
<proteinExistence type="predicted"/>